<dbReference type="InterPro" id="IPR013752">
    <property type="entry name" value="KPA_reductase"/>
</dbReference>
<evidence type="ECO:0000256" key="10">
    <source>
        <dbReference type="RuleBase" id="RU362068"/>
    </source>
</evidence>
<comment type="catalytic activity">
    <reaction evidence="9 10">
        <text>(R)-pantoate + NADP(+) = 2-dehydropantoate + NADPH + H(+)</text>
        <dbReference type="Rhea" id="RHEA:16233"/>
        <dbReference type="ChEBI" id="CHEBI:11561"/>
        <dbReference type="ChEBI" id="CHEBI:15378"/>
        <dbReference type="ChEBI" id="CHEBI:15980"/>
        <dbReference type="ChEBI" id="CHEBI:57783"/>
        <dbReference type="ChEBI" id="CHEBI:58349"/>
        <dbReference type="EC" id="1.1.1.169"/>
    </reaction>
</comment>
<comment type="pathway">
    <text evidence="1 10">Cofactor biosynthesis; (R)-pantothenate biosynthesis; (R)-pantoate from 3-methyl-2-oxobutanoate: step 2/2.</text>
</comment>
<dbReference type="PANTHER" id="PTHR43765">
    <property type="entry name" value="2-DEHYDROPANTOATE 2-REDUCTASE-RELATED"/>
    <property type="match status" value="1"/>
</dbReference>
<name>A0A2A4FNT1_9SPHN</name>
<accession>A0A2A4FNT1</accession>
<dbReference type="InterPro" id="IPR050838">
    <property type="entry name" value="Ketopantoate_reductase"/>
</dbReference>
<comment type="function">
    <text evidence="10">Catalyzes the NADPH-dependent reduction of ketopantoate into pantoic acid.</text>
</comment>
<dbReference type="Proteomes" id="UP000218934">
    <property type="component" value="Unassembled WGS sequence"/>
</dbReference>
<dbReference type="PROSITE" id="PS51257">
    <property type="entry name" value="PROKAR_LIPOPROTEIN"/>
    <property type="match status" value="1"/>
</dbReference>
<dbReference type="Pfam" id="PF08546">
    <property type="entry name" value="ApbA_C"/>
    <property type="match status" value="1"/>
</dbReference>
<dbReference type="InterPro" id="IPR036291">
    <property type="entry name" value="NAD(P)-bd_dom_sf"/>
</dbReference>
<dbReference type="GO" id="GO:0005737">
    <property type="term" value="C:cytoplasm"/>
    <property type="evidence" value="ECO:0007669"/>
    <property type="project" value="TreeGrafter"/>
</dbReference>
<organism evidence="13 14">
    <name type="scientific">Rhizorhabdus dicambivorans</name>
    <dbReference type="NCBI Taxonomy" id="1850238"/>
    <lineage>
        <taxon>Bacteria</taxon>
        <taxon>Pseudomonadati</taxon>
        <taxon>Pseudomonadota</taxon>
        <taxon>Alphaproteobacteria</taxon>
        <taxon>Sphingomonadales</taxon>
        <taxon>Sphingomonadaceae</taxon>
        <taxon>Rhizorhabdus</taxon>
    </lineage>
</organism>
<feature type="domain" description="Ketopantoate reductase N-terminal" evidence="11">
    <location>
        <begin position="11"/>
        <end position="158"/>
    </location>
</feature>
<keyword evidence="6 10" id="KW-0521">NADP</keyword>
<reference evidence="13 14" key="1">
    <citation type="submission" date="2017-09" db="EMBL/GenBank/DDBJ databases">
        <title>The Catabolism of 3,6-Dichlorosalicylic acid is Initiated by the Cytochrome P450 Monooxygenase DsmABC in Rhizorhabdus dicambivorans Ndbn-20.</title>
        <authorList>
            <person name="Na L."/>
        </authorList>
    </citation>
    <scope>NUCLEOTIDE SEQUENCE [LARGE SCALE GENOMIC DNA]</scope>
    <source>
        <strain evidence="13 14">Ndbn-20m</strain>
    </source>
</reference>
<dbReference type="Gene3D" id="3.40.50.720">
    <property type="entry name" value="NAD(P)-binding Rossmann-like Domain"/>
    <property type="match status" value="1"/>
</dbReference>
<evidence type="ECO:0000256" key="5">
    <source>
        <dbReference type="ARBA" id="ARBA00022655"/>
    </source>
</evidence>
<comment type="similarity">
    <text evidence="2 10">Belongs to the ketopantoate reductase family.</text>
</comment>
<dbReference type="GO" id="GO:0008677">
    <property type="term" value="F:2-dehydropantoate 2-reductase activity"/>
    <property type="evidence" value="ECO:0007669"/>
    <property type="project" value="UniProtKB-EC"/>
</dbReference>
<evidence type="ECO:0000256" key="9">
    <source>
        <dbReference type="ARBA" id="ARBA00048793"/>
    </source>
</evidence>
<evidence type="ECO:0000256" key="1">
    <source>
        <dbReference type="ARBA" id="ARBA00004994"/>
    </source>
</evidence>
<evidence type="ECO:0000259" key="12">
    <source>
        <dbReference type="Pfam" id="PF08546"/>
    </source>
</evidence>
<dbReference type="OrthoDB" id="9793586at2"/>
<comment type="caution">
    <text evidence="13">The sequence shown here is derived from an EMBL/GenBank/DDBJ whole genome shotgun (WGS) entry which is preliminary data.</text>
</comment>
<dbReference type="GO" id="GO:0050661">
    <property type="term" value="F:NADP binding"/>
    <property type="evidence" value="ECO:0007669"/>
    <property type="project" value="TreeGrafter"/>
</dbReference>
<dbReference type="KEGG" id="rdi:CMV14_15885"/>
<dbReference type="GO" id="GO:0015940">
    <property type="term" value="P:pantothenate biosynthetic process"/>
    <property type="evidence" value="ECO:0007669"/>
    <property type="project" value="UniProtKB-UniPathway"/>
</dbReference>
<dbReference type="SUPFAM" id="SSF51735">
    <property type="entry name" value="NAD(P)-binding Rossmann-fold domains"/>
    <property type="match status" value="1"/>
</dbReference>
<dbReference type="InterPro" id="IPR008927">
    <property type="entry name" value="6-PGluconate_DH-like_C_sf"/>
</dbReference>
<evidence type="ECO:0000256" key="6">
    <source>
        <dbReference type="ARBA" id="ARBA00022857"/>
    </source>
</evidence>
<dbReference type="AlphaFoldDB" id="A0A2A4FNT1"/>
<evidence type="ECO:0000313" key="14">
    <source>
        <dbReference type="Proteomes" id="UP000218934"/>
    </source>
</evidence>
<dbReference type="InterPro" id="IPR013332">
    <property type="entry name" value="KPR_N"/>
</dbReference>
<keyword evidence="5 10" id="KW-0566">Pantothenate biosynthesis</keyword>
<keyword evidence="14" id="KW-1185">Reference proteome</keyword>
<protein>
    <recommendedName>
        <fullName evidence="4 10">2-dehydropantoate 2-reductase</fullName>
        <ecNumber evidence="3 10">1.1.1.169</ecNumber>
    </recommendedName>
    <alternativeName>
        <fullName evidence="8 10">Ketopantoate reductase</fullName>
    </alternativeName>
</protein>
<evidence type="ECO:0000256" key="8">
    <source>
        <dbReference type="ARBA" id="ARBA00032024"/>
    </source>
</evidence>
<dbReference type="SUPFAM" id="SSF48179">
    <property type="entry name" value="6-phosphogluconate dehydrogenase C-terminal domain-like"/>
    <property type="match status" value="1"/>
</dbReference>
<evidence type="ECO:0000256" key="2">
    <source>
        <dbReference type="ARBA" id="ARBA00007870"/>
    </source>
</evidence>
<dbReference type="Gene3D" id="1.10.1040.10">
    <property type="entry name" value="N-(1-d-carboxylethyl)-l-norvaline Dehydrogenase, domain 2"/>
    <property type="match status" value="1"/>
</dbReference>
<evidence type="ECO:0000256" key="3">
    <source>
        <dbReference type="ARBA" id="ARBA00013014"/>
    </source>
</evidence>
<dbReference type="Pfam" id="PF02558">
    <property type="entry name" value="ApbA"/>
    <property type="match status" value="1"/>
</dbReference>
<dbReference type="EC" id="1.1.1.169" evidence="3 10"/>
<evidence type="ECO:0000256" key="4">
    <source>
        <dbReference type="ARBA" id="ARBA00019465"/>
    </source>
</evidence>
<dbReference type="InterPro" id="IPR013328">
    <property type="entry name" value="6PGD_dom2"/>
</dbReference>
<keyword evidence="7 10" id="KW-0560">Oxidoreductase</keyword>
<dbReference type="EMBL" id="NWUF01000036">
    <property type="protein sequence ID" value="PCE40063.1"/>
    <property type="molecule type" value="Genomic_DNA"/>
</dbReference>
<evidence type="ECO:0000259" key="11">
    <source>
        <dbReference type="Pfam" id="PF02558"/>
    </source>
</evidence>
<dbReference type="FunFam" id="1.10.1040.10:FF:000017">
    <property type="entry name" value="2-dehydropantoate 2-reductase"/>
    <property type="match status" value="1"/>
</dbReference>
<evidence type="ECO:0000313" key="13">
    <source>
        <dbReference type="EMBL" id="PCE40063.1"/>
    </source>
</evidence>
<dbReference type="UniPathway" id="UPA00028">
    <property type="reaction ID" value="UER00004"/>
</dbReference>
<dbReference type="NCBIfam" id="TIGR00745">
    <property type="entry name" value="apbA_panE"/>
    <property type="match status" value="1"/>
</dbReference>
<evidence type="ECO:0000256" key="7">
    <source>
        <dbReference type="ARBA" id="ARBA00023002"/>
    </source>
</evidence>
<dbReference type="InterPro" id="IPR003710">
    <property type="entry name" value="ApbA"/>
</dbReference>
<feature type="domain" description="Ketopantoate reductase C-terminal" evidence="12">
    <location>
        <begin position="188"/>
        <end position="308"/>
    </location>
</feature>
<sequence>MDGQGRHVREVCIVGAGAMGCLFAARMSLAGSNVTLVDVDSRRLETIASMGLELHDDDGIRLARPLACIAKDVAGPVDILVLFTKGTHSAAAIRSMAHVAHRNLSVLTLQNGIGNAELLASAFGADRVLMGTAHVPADLSPPNRVSSHGHLEVHLGPMTPVGFERARATTALLFAAGFNPVMAANVGAVIWEKLAFNAALNALAMVTGSTNGAMNNAPALRIAHAIVDEATAVAHARGLELSAQDIKLAVNRAVADHAAHKASMLQDREAGRTTEIEFINGAIVRSAENLGIPTPVTATMADLVRVIEAARG</sequence>
<dbReference type="PANTHER" id="PTHR43765:SF2">
    <property type="entry name" value="2-DEHYDROPANTOATE 2-REDUCTASE"/>
    <property type="match status" value="1"/>
</dbReference>
<proteinExistence type="inferred from homology"/>
<gene>
    <name evidence="13" type="ORF">COO09_22155</name>
</gene>